<dbReference type="EMBL" id="MN740111">
    <property type="protein sequence ID" value="QHT88214.1"/>
    <property type="molecule type" value="Genomic_DNA"/>
</dbReference>
<evidence type="ECO:0000256" key="1">
    <source>
        <dbReference type="SAM" id="Phobius"/>
    </source>
</evidence>
<feature type="transmembrane region" description="Helical" evidence="1">
    <location>
        <begin position="90"/>
        <end position="106"/>
    </location>
</feature>
<evidence type="ECO:0000259" key="2">
    <source>
        <dbReference type="Pfam" id="PF00892"/>
    </source>
</evidence>
<feature type="transmembrane region" description="Helical" evidence="1">
    <location>
        <begin position="58"/>
        <end position="83"/>
    </location>
</feature>
<name>A0A6C0I5N7_9ZZZZ</name>
<feature type="transmembrane region" description="Helical" evidence="1">
    <location>
        <begin position="6"/>
        <end position="24"/>
    </location>
</feature>
<dbReference type="InterPro" id="IPR000620">
    <property type="entry name" value="EamA_dom"/>
</dbReference>
<dbReference type="Pfam" id="PF00892">
    <property type="entry name" value="EamA"/>
    <property type="match status" value="1"/>
</dbReference>
<proteinExistence type="predicted"/>
<dbReference type="AlphaFoldDB" id="A0A6C0I5N7"/>
<keyword evidence="1" id="KW-0812">Transmembrane</keyword>
<protein>
    <recommendedName>
        <fullName evidence="2">EamA domain-containing protein</fullName>
    </recommendedName>
</protein>
<sequence>MNIGTNDISWVISASFLSTIYFFLIKEYTRSNNHNIFLILIILQLTVMYLYYKSLKKYHSGILYAVINGLSVIFGALIANYYFKETFTKYDILGIILIVTGILIVGQ</sequence>
<dbReference type="Gene3D" id="1.10.3730.20">
    <property type="match status" value="1"/>
</dbReference>
<evidence type="ECO:0000313" key="3">
    <source>
        <dbReference type="EMBL" id="QHT88214.1"/>
    </source>
</evidence>
<accession>A0A6C0I5N7</accession>
<feature type="transmembrane region" description="Helical" evidence="1">
    <location>
        <begin position="36"/>
        <end position="52"/>
    </location>
</feature>
<keyword evidence="1" id="KW-0472">Membrane</keyword>
<organism evidence="3">
    <name type="scientific">viral metagenome</name>
    <dbReference type="NCBI Taxonomy" id="1070528"/>
    <lineage>
        <taxon>unclassified sequences</taxon>
        <taxon>metagenomes</taxon>
        <taxon>organismal metagenomes</taxon>
    </lineage>
</organism>
<feature type="domain" description="EamA" evidence="2">
    <location>
        <begin position="10"/>
        <end position="105"/>
    </location>
</feature>
<dbReference type="InterPro" id="IPR037185">
    <property type="entry name" value="EmrE-like"/>
</dbReference>
<reference evidence="3" key="1">
    <citation type="journal article" date="2020" name="Nature">
        <title>Giant virus diversity and host interactions through global metagenomics.</title>
        <authorList>
            <person name="Schulz F."/>
            <person name="Roux S."/>
            <person name="Paez-Espino D."/>
            <person name="Jungbluth S."/>
            <person name="Walsh D.A."/>
            <person name="Denef V.J."/>
            <person name="McMahon K.D."/>
            <person name="Konstantinidis K.T."/>
            <person name="Eloe-Fadrosh E.A."/>
            <person name="Kyrpides N.C."/>
            <person name="Woyke T."/>
        </authorList>
    </citation>
    <scope>NUCLEOTIDE SEQUENCE</scope>
    <source>
        <strain evidence="3">GVMAG-M-3300023184-24</strain>
    </source>
</reference>
<dbReference type="GO" id="GO:0016020">
    <property type="term" value="C:membrane"/>
    <property type="evidence" value="ECO:0007669"/>
    <property type="project" value="InterPro"/>
</dbReference>
<dbReference type="SUPFAM" id="SSF103481">
    <property type="entry name" value="Multidrug resistance efflux transporter EmrE"/>
    <property type="match status" value="1"/>
</dbReference>
<keyword evidence="1" id="KW-1133">Transmembrane helix</keyword>